<dbReference type="Proteomes" id="UP000318661">
    <property type="component" value="Unassembled WGS sequence"/>
</dbReference>
<protein>
    <submittedName>
        <fullName evidence="2">Uncharacterized protein</fullName>
    </submittedName>
</protein>
<feature type="compositionally biased region" description="Low complexity" evidence="1">
    <location>
        <begin position="146"/>
        <end position="166"/>
    </location>
</feature>
<reference evidence="4 5" key="1">
    <citation type="journal article" date="2019" name="Nat. Microbiol.">
        <title>Mediterranean grassland soil C-N compound turnover is dependent on rainfall and depth, and is mediated by genomically divergent microorganisms.</title>
        <authorList>
            <person name="Diamond S."/>
            <person name="Andeer P.F."/>
            <person name="Li Z."/>
            <person name="Crits-Christoph A."/>
            <person name="Burstein D."/>
            <person name="Anantharaman K."/>
            <person name="Lane K.R."/>
            <person name="Thomas B.C."/>
            <person name="Pan C."/>
            <person name="Northen T.R."/>
            <person name="Banfield J.F."/>
        </authorList>
    </citation>
    <scope>NUCLEOTIDE SEQUENCE [LARGE SCALE GENOMIC DNA]</scope>
    <source>
        <strain evidence="3">NP_1</strain>
        <strain evidence="2">NP_2</strain>
    </source>
</reference>
<dbReference type="EMBL" id="VBAJ01000235">
    <property type="protein sequence ID" value="TMJ06155.1"/>
    <property type="molecule type" value="Genomic_DNA"/>
</dbReference>
<accession>A0A537LDQ7</accession>
<dbReference type="AlphaFoldDB" id="A0A537LDQ7"/>
<evidence type="ECO:0000313" key="4">
    <source>
        <dbReference type="Proteomes" id="UP000315217"/>
    </source>
</evidence>
<sequence>MPDAVLVAIGVVAGLAVGWLLASSRARPGVVKQLAETKVRGARVVETMKQEVAVELARKDSELTDVRSKLEHELHNVAKMQAEVKHTLDQKVRLGAELVAVIDESFREIGQLYDIGSSLEGAVQAVEARLLAATKRLREMGIETGATASASPRADAAPDTTAQPQPLESARAISEAVRTPVPPPRVPPKTGSALPTSQTTPGGSGRPRATR</sequence>
<name>A0A537LDQ7_9BACT</name>
<dbReference type="EMBL" id="VBAI01000006">
    <property type="protein sequence ID" value="TMJ13530.1"/>
    <property type="molecule type" value="Genomic_DNA"/>
</dbReference>
<evidence type="ECO:0000256" key="1">
    <source>
        <dbReference type="SAM" id="MobiDB-lite"/>
    </source>
</evidence>
<feature type="region of interest" description="Disordered" evidence="1">
    <location>
        <begin position="145"/>
        <end position="211"/>
    </location>
</feature>
<dbReference type="Proteomes" id="UP000315217">
    <property type="component" value="Unassembled WGS sequence"/>
</dbReference>
<comment type="caution">
    <text evidence="2">The sequence shown here is derived from an EMBL/GenBank/DDBJ whole genome shotgun (WGS) entry which is preliminary data.</text>
</comment>
<evidence type="ECO:0000313" key="3">
    <source>
        <dbReference type="EMBL" id="TMJ13530.1"/>
    </source>
</evidence>
<evidence type="ECO:0000313" key="5">
    <source>
        <dbReference type="Proteomes" id="UP000318661"/>
    </source>
</evidence>
<organism evidence="2 5">
    <name type="scientific">Candidatus Segetimicrobium genomatis</name>
    <dbReference type="NCBI Taxonomy" id="2569760"/>
    <lineage>
        <taxon>Bacteria</taxon>
        <taxon>Bacillati</taxon>
        <taxon>Candidatus Sysuimicrobiota</taxon>
        <taxon>Candidatus Sysuimicrobiia</taxon>
        <taxon>Candidatus Sysuimicrobiales</taxon>
        <taxon>Candidatus Segetimicrobiaceae</taxon>
        <taxon>Candidatus Segetimicrobium</taxon>
    </lineage>
</organism>
<proteinExistence type="predicted"/>
<evidence type="ECO:0000313" key="2">
    <source>
        <dbReference type="EMBL" id="TMJ06155.1"/>
    </source>
</evidence>
<gene>
    <name evidence="3" type="ORF">E6G98_00315</name>
    <name evidence="2" type="ORF">E6G99_09285</name>
</gene>